<sequence length="204" mass="22986">MAEVKQDQVPQTVGFLEVILTGPRMSGFAGPAWPRTCTIYVAIADEVVAWQTLPFESDSDDFKKWRLGIRVPVASNWPDLSLDIFVERADFLFRRRTNMVVVTREGPHTSGHTAVISRARLRLLDALVLGDMDDEEEEKTMKRRRSEVMEGNPRLLEGTVPFGKAVKLQDWELPAPGDEHGSPRAVVRGRVDVRMNLRPAAFFG</sequence>
<evidence type="ECO:0000313" key="2">
    <source>
        <dbReference type="Proteomes" id="UP000000768"/>
    </source>
</evidence>
<dbReference type="OMA" id="WPRTCTI"/>
<protein>
    <submittedName>
        <fullName evidence="1">Uncharacterized protein</fullName>
    </submittedName>
</protein>
<dbReference type="InParanoid" id="C5WQU2"/>
<dbReference type="AlphaFoldDB" id="C5WQU2"/>
<name>C5WQU2_SORBI</name>
<accession>C5WQU2</accession>
<keyword evidence="2" id="KW-1185">Reference proteome</keyword>
<evidence type="ECO:0000313" key="1">
    <source>
        <dbReference type="EMBL" id="EER95159.1"/>
    </source>
</evidence>
<dbReference type="eggNOG" id="ENOG502R3PS">
    <property type="taxonomic scope" value="Eukaryota"/>
</dbReference>
<dbReference type="Proteomes" id="UP000000768">
    <property type="component" value="Chromosome 1"/>
</dbReference>
<gene>
    <name evidence="1" type="ORF">SORBI_3001G432400</name>
</gene>
<dbReference type="EMBL" id="CM000760">
    <property type="protein sequence ID" value="EER95159.1"/>
    <property type="molecule type" value="Genomic_DNA"/>
</dbReference>
<reference evidence="1 2" key="1">
    <citation type="journal article" date="2009" name="Nature">
        <title>The Sorghum bicolor genome and the diversification of grasses.</title>
        <authorList>
            <person name="Paterson A.H."/>
            <person name="Bowers J.E."/>
            <person name="Bruggmann R."/>
            <person name="Dubchak I."/>
            <person name="Grimwood J."/>
            <person name="Gundlach H."/>
            <person name="Haberer G."/>
            <person name="Hellsten U."/>
            <person name="Mitros T."/>
            <person name="Poliakov A."/>
            <person name="Schmutz J."/>
            <person name="Spannagl M."/>
            <person name="Tang H."/>
            <person name="Wang X."/>
            <person name="Wicker T."/>
            <person name="Bharti A.K."/>
            <person name="Chapman J."/>
            <person name="Feltus F.A."/>
            <person name="Gowik U."/>
            <person name="Grigoriev I.V."/>
            <person name="Lyons E."/>
            <person name="Maher C.A."/>
            <person name="Martis M."/>
            <person name="Narechania A."/>
            <person name="Otillar R.P."/>
            <person name="Penning B.W."/>
            <person name="Salamov A.A."/>
            <person name="Wang Y."/>
            <person name="Zhang L."/>
            <person name="Carpita N.C."/>
            <person name="Freeling M."/>
            <person name="Gingle A.R."/>
            <person name="Hash C.T."/>
            <person name="Keller B."/>
            <person name="Klein P."/>
            <person name="Kresovich S."/>
            <person name="McCann M.C."/>
            <person name="Ming R."/>
            <person name="Peterson D.G."/>
            <person name="Mehboob-ur-Rahman"/>
            <person name="Ware D."/>
            <person name="Westhoff P."/>
            <person name="Mayer K.F."/>
            <person name="Messing J."/>
            <person name="Rokhsar D.S."/>
        </authorList>
    </citation>
    <scope>NUCLEOTIDE SEQUENCE [LARGE SCALE GENOMIC DNA]</scope>
    <source>
        <strain evidence="2">cv. BTx623</strain>
    </source>
</reference>
<reference evidence="2" key="2">
    <citation type="journal article" date="2018" name="Plant J.">
        <title>The Sorghum bicolor reference genome: improved assembly, gene annotations, a transcriptome atlas, and signatures of genome organization.</title>
        <authorList>
            <person name="McCormick R.F."/>
            <person name="Truong S.K."/>
            <person name="Sreedasyam A."/>
            <person name="Jenkins J."/>
            <person name="Shu S."/>
            <person name="Sims D."/>
            <person name="Kennedy M."/>
            <person name="Amirebrahimi M."/>
            <person name="Weers B.D."/>
            <person name="McKinley B."/>
            <person name="Mattison A."/>
            <person name="Morishige D.T."/>
            <person name="Grimwood J."/>
            <person name="Schmutz J."/>
            <person name="Mullet J.E."/>
        </authorList>
    </citation>
    <scope>NUCLEOTIDE SEQUENCE [LARGE SCALE GENOMIC DNA]</scope>
    <source>
        <strain evidence="2">cv. BTx623</strain>
    </source>
</reference>
<dbReference type="Gramene" id="EER95159">
    <property type="protein sequence ID" value="EER95159"/>
    <property type="gene ID" value="SORBI_3001G432400"/>
</dbReference>
<dbReference type="HOGENOM" id="CLU_100374_0_0_1"/>
<organism evidence="1 2">
    <name type="scientific">Sorghum bicolor</name>
    <name type="common">Sorghum</name>
    <name type="synonym">Sorghum vulgare</name>
    <dbReference type="NCBI Taxonomy" id="4558"/>
    <lineage>
        <taxon>Eukaryota</taxon>
        <taxon>Viridiplantae</taxon>
        <taxon>Streptophyta</taxon>
        <taxon>Embryophyta</taxon>
        <taxon>Tracheophyta</taxon>
        <taxon>Spermatophyta</taxon>
        <taxon>Magnoliopsida</taxon>
        <taxon>Liliopsida</taxon>
        <taxon>Poales</taxon>
        <taxon>Poaceae</taxon>
        <taxon>PACMAD clade</taxon>
        <taxon>Panicoideae</taxon>
        <taxon>Andropogonodae</taxon>
        <taxon>Andropogoneae</taxon>
        <taxon>Sorghinae</taxon>
        <taxon>Sorghum</taxon>
    </lineage>
</organism>
<proteinExistence type="predicted"/>